<protein>
    <submittedName>
        <fullName evidence="2">DUF5103 domain-containing protein</fullName>
    </submittedName>
</protein>
<organism evidence="2 4">
    <name type="scientific">Capnocytophaga catalasegens</name>
    <dbReference type="NCBI Taxonomy" id="1004260"/>
    <lineage>
        <taxon>Bacteria</taxon>
        <taxon>Pseudomonadati</taxon>
        <taxon>Bacteroidota</taxon>
        <taxon>Flavobacteriia</taxon>
        <taxon>Flavobacteriales</taxon>
        <taxon>Flavobacteriaceae</taxon>
        <taxon>Capnocytophaga</taxon>
    </lineage>
</organism>
<dbReference type="InterPro" id="IPR013783">
    <property type="entry name" value="Ig-like_fold"/>
</dbReference>
<dbReference type="InterPro" id="IPR031345">
    <property type="entry name" value="T9SS_Plug_N"/>
</dbReference>
<dbReference type="Pfam" id="PF17116">
    <property type="entry name" value="T9SS_plug_1st"/>
    <property type="match status" value="1"/>
</dbReference>
<evidence type="ECO:0000313" key="3">
    <source>
        <dbReference type="EMBL" id="GJM53534.1"/>
    </source>
</evidence>
<sequence length="415" mass="48983">MKKLFLYLNLIIAFMVIQNVFSQEKIEPDYIKSIIFRSLENDMQFPIVQLGESFRLSFDDLRAEENDYYYVITHCDYDWKPSQLIKSEYLSGMDDMRITNFTNSYATLQPYTHYELTLPNSDTGFLLTGNYILTITDTEQKPVFTRRFVVYSNTALVQMTIKQNRDLKFVEEKQVVQFKLSSKSLQFENPQINIKVAILQNFNWNNMITNVAPQYVLGNELVYKYDKETAFWGGNEYFYFENKDIRLATTGVYHVEQTNNMYHSVLYTAPYRRYKTYTYNPDIDGDFRILTTQGNPTIEAEYSQVYFSVEAYNQWLTDEVYVYGGFSENRLTDAYRLHYNSDKNIFEGKVYLKQGFYNYKFALKSKGKVDYNAFSGNHYQTENNYTILVYYRPTGALYDRVIGVGSLNSTQVTRQ</sequence>
<dbReference type="RefSeq" id="WP_264845740.1">
    <property type="nucleotide sequence ID" value="NZ_BPMA01000014.1"/>
</dbReference>
<keyword evidence="5" id="KW-1185">Reference proteome</keyword>
<dbReference type="Proteomes" id="UP001207736">
    <property type="component" value="Unassembled WGS sequence"/>
</dbReference>
<dbReference type="EMBL" id="BQKB01000042">
    <property type="protein sequence ID" value="GJM53534.1"/>
    <property type="molecule type" value="Genomic_DNA"/>
</dbReference>
<feature type="domain" description="Type 9 secretion system plug protein N-terminal" evidence="1">
    <location>
        <begin position="31"/>
        <end position="151"/>
    </location>
</feature>
<evidence type="ECO:0000259" key="1">
    <source>
        <dbReference type="Pfam" id="PF17116"/>
    </source>
</evidence>
<accession>A0AAV5AZ02</accession>
<evidence type="ECO:0000313" key="5">
    <source>
        <dbReference type="Proteomes" id="UP001208692"/>
    </source>
</evidence>
<comment type="caution">
    <text evidence="2">The sequence shown here is derived from an EMBL/GenBank/DDBJ whole genome shotgun (WGS) entry which is preliminary data.</text>
</comment>
<proteinExistence type="predicted"/>
<dbReference type="AlphaFoldDB" id="A0AAV5AZ02"/>
<reference evidence="2 5" key="1">
    <citation type="submission" date="2021-11" db="EMBL/GenBank/DDBJ databases">
        <title>Draft genome sequence of Capnocytophaga sp. strain KC07075 isolated from cat oral cavity.</title>
        <authorList>
            <person name="Suzuki M."/>
            <person name="Imaoka K."/>
            <person name="Kimura M."/>
            <person name="Morikawa S."/>
            <person name="Maeda K."/>
        </authorList>
    </citation>
    <scope>NUCLEOTIDE SEQUENCE</scope>
    <source>
        <strain evidence="2">KC07075</strain>
        <strain evidence="3 5">KC07079</strain>
    </source>
</reference>
<dbReference type="Gene3D" id="2.60.40.10">
    <property type="entry name" value="Immunoglobulins"/>
    <property type="match status" value="1"/>
</dbReference>
<dbReference type="EMBL" id="BQKA01000042">
    <property type="protein sequence ID" value="GJM51155.1"/>
    <property type="molecule type" value="Genomic_DNA"/>
</dbReference>
<name>A0AAV5AZ02_9FLAO</name>
<gene>
    <name evidence="2" type="ORF">RCZ15_21280</name>
    <name evidence="3" type="ORF">RCZ16_18500</name>
</gene>
<evidence type="ECO:0000313" key="2">
    <source>
        <dbReference type="EMBL" id="GJM51155.1"/>
    </source>
</evidence>
<dbReference type="Proteomes" id="UP001208692">
    <property type="component" value="Unassembled WGS sequence"/>
</dbReference>
<evidence type="ECO:0000313" key="4">
    <source>
        <dbReference type="Proteomes" id="UP001207736"/>
    </source>
</evidence>